<accession>A0AAJ0DKA8</accession>
<evidence type="ECO:0000313" key="10">
    <source>
        <dbReference type="EMBL" id="KAK3055754.1"/>
    </source>
</evidence>
<reference evidence="10" key="1">
    <citation type="submission" date="2023-04" db="EMBL/GenBank/DDBJ databases">
        <title>Black Yeasts Isolated from many extreme environments.</title>
        <authorList>
            <person name="Coleine C."/>
            <person name="Stajich J.E."/>
            <person name="Selbmann L."/>
        </authorList>
    </citation>
    <scope>NUCLEOTIDE SEQUENCE</scope>
    <source>
        <strain evidence="10">CCFEE 5312</strain>
    </source>
</reference>
<keyword evidence="11" id="KW-1185">Reference proteome</keyword>
<dbReference type="GO" id="GO:0005743">
    <property type="term" value="C:mitochondrial inner membrane"/>
    <property type="evidence" value="ECO:0007669"/>
    <property type="project" value="UniProtKB-SubCell"/>
</dbReference>
<evidence type="ECO:0000256" key="3">
    <source>
        <dbReference type="ARBA" id="ARBA00022792"/>
    </source>
</evidence>
<proteinExistence type="predicted"/>
<evidence type="ECO:0000256" key="2">
    <source>
        <dbReference type="ARBA" id="ARBA00022692"/>
    </source>
</evidence>
<protein>
    <recommendedName>
        <fullName evidence="9">Letm1 RBD domain-containing protein</fullName>
    </recommendedName>
</protein>
<dbReference type="PROSITE" id="PS51758">
    <property type="entry name" value="LETM1_RBD"/>
    <property type="match status" value="1"/>
</dbReference>
<sequence length="423" mass="48187">MIRIQRDIFLEARTGKISLNGGIISTFIHFHIALSYHRSFDQAYPPTSPDDMTTARPLGRLYTTARQQHNASASPRLTLRILALQTRHYAQKPASNALTQSNAISGTTPLDPINPPASTRPPPLTLPTRGDENAAIYWYRFGRAYGTFYKDGVKAVWYNYRAASLLKQRLQSAVGQAQGKDVVTEAIRRGLIERSEFQLLARNRHDIGKLPFFGVLVATFGEWLPLIVPFIPNAVPSTCRIPKQVRQMREKAEERRKITFRSGVDIPSHSQLQKADEKRSDQDWALALSPSSAATLLTPLALQQLHFLSTTFSLHSSLWDRVNVPPPAALLRRWISGRLTYLAQDDYLLLKHKKTVEQLSEDELLMACEERGLDILPRREEKLREALQMWLKLQKKDEGRGRAMVEMSFRRPSVWENIKLKES</sequence>
<keyword evidence="3" id="KW-0999">Mitochondrion inner membrane</keyword>
<dbReference type="GO" id="GO:0043022">
    <property type="term" value="F:ribosome binding"/>
    <property type="evidence" value="ECO:0007669"/>
    <property type="project" value="InterPro"/>
</dbReference>
<dbReference type="GO" id="GO:0030003">
    <property type="term" value="P:intracellular monoatomic cation homeostasis"/>
    <property type="evidence" value="ECO:0007669"/>
    <property type="project" value="TreeGrafter"/>
</dbReference>
<evidence type="ECO:0000256" key="7">
    <source>
        <dbReference type="PROSITE-ProRule" id="PRU01094"/>
    </source>
</evidence>
<comment type="caution">
    <text evidence="10">The sequence shown here is derived from an EMBL/GenBank/DDBJ whole genome shotgun (WGS) entry which is preliminary data.</text>
</comment>
<feature type="compositionally biased region" description="Polar residues" evidence="8">
    <location>
        <begin position="98"/>
        <end position="108"/>
    </location>
</feature>
<evidence type="ECO:0000313" key="11">
    <source>
        <dbReference type="Proteomes" id="UP001271007"/>
    </source>
</evidence>
<keyword evidence="5 7" id="KW-0496">Mitochondrion</keyword>
<dbReference type="EMBL" id="JAWDJX010000007">
    <property type="protein sequence ID" value="KAK3055754.1"/>
    <property type="molecule type" value="Genomic_DNA"/>
</dbReference>
<organism evidence="10 11">
    <name type="scientific">Extremus antarcticus</name>
    <dbReference type="NCBI Taxonomy" id="702011"/>
    <lineage>
        <taxon>Eukaryota</taxon>
        <taxon>Fungi</taxon>
        <taxon>Dikarya</taxon>
        <taxon>Ascomycota</taxon>
        <taxon>Pezizomycotina</taxon>
        <taxon>Dothideomycetes</taxon>
        <taxon>Dothideomycetidae</taxon>
        <taxon>Mycosphaerellales</taxon>
        <taxon>Extremaceae</taxon>
        <taxon>Extremus</taxon>
    </lineage>
</organism>
<evidence type="ECO:0000259" key="9">
    <source>
        <dbReference type="PROSITE" id="PS51758"/>
    </source>
</evidence>
<evidence type="ECO:0000256" key="6">
    <source>
        <dbReference type="ARBA" id="ARBA00023136"/>
    </source>
</evidence>
<feature type="domain" description="Letm1 RBD" evidence="9">
    <location>
        <begin position="215"/>
        <end position="423"/>
    </location>
</feature>
<dbReference type="InterPro" id="IPR044202">
    <property type="entry name" value="LETM1/MDM38-like"/>
</dbReference>
<dbReference type="PANTHER" id="PTHR14009:SF6">
    <property type="entry name" value="LETM1 RBD DOMAIN-CONTAINING PROTEIN"/>
    <property type="match status" value="1"/>
</dbReference>
<dbReference type="PANTHER" id="PTHR14009">
    <property type="entry name" value="LEUCINE ZIPPER-EF-HAND CONTAINING TRANSMEMBRANE PROTEIN"/>
    <property type="match status" value="1"/>
</dbReference>
<dbReference type="Proteomes" id="UP001271007">
    <property type="component" value="Unassembled WGS sequence"/>
</dbReference>
<keyword evidence="4" id="KW-1133">Transmembrane helix</keyword>
<keyword evidence="6" id="KW-0472">Membrane</keyword>
<dbReference type="AlphaFoldDB" id="A0AAJ0DKA8"/>
<gene>
    <name evidence="10" type="ORF">LTR09_002988</name>
</gene>
<feature type="compositionally biased region" description="Pro residues" evidence="8">
    <location>
        <begin position="112"/>
        <end position="125"/>
    </location>
</feature>
<comment type="subcellular location">
    <subcellularLocation>
        <location evidence="1">Mitochondrion inner membrane</location>
        <topology evidence="1">Single-pass membrane protein</topology>
    </subcellularLocation>
</comment>
<evidence type="ECO:0000256" key="8">
    <source>
        <dbReference type="SAM" id="MobiDB-lite"/>
    </source>
</evidence>
<evidence type="ECO:0000256" key="1">
    <source>
        <dbReference type="ARBA" id="ARBA00004434"/>
    </source>
</evidence>
<dbReference type="Pfam" id="PF07766">
    <property type="entry name" value="LETM1_RBD"/>
    <property type="match status" value="1"/>
</dbReference>
<keyword evidence="2" id="KW-0812">Transmembrane</keyword>
<feature type="region of interest" description="Disordered" evidence="8">
    <location>
        <begin position="98"/>
        <end position="126"/>
    </location>
</feature>
<evidence type="ECO:0000256" key="5">
    <source>
        <dbReference type="ARBA" id="ARBA00023128"/>
    </source>
</evidence>
<dbReference type="InterPro" id="IPR033122">
    <property type="entry name" value="LETM1-like_RBD"/>
</dbReference>
<name>A0AAJ0DKA8_9PEZI</name>
<evidence type="ECO:0000256" key="4">
    <source>
        <dbReference type="ARBA" id="ARBA00022989"/>
    </source>
</evidence>